<dbReference type="AlphaFoldDB" id="A0A5R9CUP0"/>
<dbReference type="Proteomes" id="UP000305100">
    <property type="component" value="Unassembled WGS sequence"/>
</dbReference>
<reference evidence="2 3" key="1">
    <citation type="submission" date="2019-05" db="EMBL/GenBank/DDBJ databases">
        <title>The metagenome of a microbial culture collection derived from dairy environment covers the genomic content of the human microbiome.</title>
        <authorList>
            <person name="Roder T."/>
            <person name="Wuthrich D."/>
            <person name="Sattari Z."/>
            <person name="Von Ah U."/>
            <person name="Bar C."/>
            <person name="Ronchi F."/>
            <person name="Macpherson A.J."/>
            <person name="Ganal-Vonarburg S.C."/>
            <person name="Bruggmann R."/>
            <person name="Vergeres G."/>
        </authorList>
    </citation>
    <scope>NUCLEOTIDE SEQUENCE [LARGE SCALE GENOMIC DNA]</scope>
    <source>
        <strain evidence="2 3">FAM 1079</strain>
    </source>
</reference>
<gene>
    <name evidence="2" type="ORF">FEZ41_08570</name>
</gene>
<feature type="transmembrane region" description="Helical" evidence="1">
    <location>
        <begin position="71"/>
        <end position="93"/>
    </location>
</feature>
<name>A0A5R9CUP0_9LACO</name>
<sequence>MIIWNDRYFICLLGLLLIGGLLWLILRHLSNPAIARPSRLGYDTLTVLMTFVGLGINGLGIYFLIQPFYKFGQSLTVGVLAVFVGVFFLYEVFRFAQKK</sequence>
<dbReference type="EMBL" id="VBSX01000019">
    <property type="protein sequence ID" value="TLQ18624.1"/>
    <property type="molecule type" value="Genomic_DNA"/>
</dbReference>
<keyword evidence="1" id="KW-0812">Transmembrane</keyword>
<organism evidence="2 3">
    <name type="scientific">Lentilactobacillus parafarraginis</name>
    <dbReference type="NCBI Taxonomy" id="390842"/>
    <lineage>
        <taxon>Bacteria</taxon>
        <taxon>Bacillati</taxon>
        <taxon>Bacillota</taxon>
        <taxon>Bacilli</taxon>
        <taxon>Lactobacillales</taxon>
        <taxon>Lactobacillaceae</taxon>
        <taxon>Lentilactobacillus</taxon>
    </lineage>
</organism>
<evidence type="ECO:0000256" key="1">
    <source>
        <dbReference type="SAM" id="Phobius"/>
    </source>
</evidence>
<keyword evidence="1" id="KW-1133">Transmembrane helix</keyword>
<evidence type="ECO:0000313" key="2">
    <source>
        <dbReference type="EMBL" id="TLQ18624.1"/>
    </source>
</evidence>
<comment type="caution">
    <text evidence="2">The sequence shown here is derived from an EMBL/GenBank/DDBJ whole genome shotgun (WGS) entry which is preliminary data.</text>
</comment>
<dbReference type="RefSeq" id="WP_054735882.1">
    <property type="nucleotide sequence ID" value="NZ_VBSX01000019.1"/>
</dbReference>
<evidence type="ECO:0008006" key="4">
    <source>
        <dbReference type="Google" id="ProtNLM"/>
    </source>
</evidence>
<feature type="transmembrane region" description="Helical" evidence="1">
    <location>
        <begin position="47"/>
        <end position="65"/>
    </location>
</feature>
<protein>
    <recommendedName>
        <fullName evidence="4">MFS transporter</fullName>
    </recommendedName>
</protein>
<accession>A0A5R9CUP0</accession>
<evidence type="ECO:0000313" key="3">
    <source>
        <dbReference type="Proteomes" id="UP000305100"/>
    </source>
</evidence>
<proteinExistence type="predicted"/>
<feature type="transmembrane region" description="Helical" evidence="1">
    <location>
        <begin position="6"/>
        <end position="26"/>
    </location>
</feature>
<keyword evidence="1" id="KW-0472">Membrane</keyword>